<dbReference type="Gene3D" id="1.10.443.10">
    <property type="entry name" value="Intergrase catalytic core"/>
    <property type="match status" value="1"/>
</dbReference>
<proteinExistence type="inferred from homology"/>
<evidence type="ECO:0000313" key="9">
    <source>
        <dbReference type="Proteomes" id="UP000603641"/>
    </source>
</evidence>
<dbReference type="PROSITE" id="PS51898">
    <property type="entry name" value="TYR_RECOMBINASE"/>
    <property type="match status" value="1"/>
</dbReference>
<keyword evidence="3 5" id="KW-0238">DNA-binding</keyword>
<dbReference type="InterPro" id="IPR004107">
    <property type="entry name" value="Integrase_SAM-like_N"/>
</dbReference>
<keyword evidence="9" id="KW-1185">Reference proteome</keyword>
<dbReference type="InterPro" id="IPR044068">
    <property type="entry name" value="CB"/>
</dbReference>
<evidence type="ECO:0000313" key="8">
    <source>
        <dbReference type="EMBL" id="MBD7965378.1"/>
    </source>
</evidence>
<keyword evidence="4" id="KW-0233">DNA recombination</keyword>
<dbReference type="Pfam" id="PF02899">
    <property type="entry name" value="Phage_int_SAM_1"/>
    <property type="match status" value="1"/>
</dbReference>
<dbReference type="SUPFAM" id="SSF56349">
    <property type="entry name" value="DNA breaking-rejoining enzymes"/>
    <property type="match status" value="1"/>
</dbReference>
<dbReference type="EMBL" id="JACSQM010000007">
    <property type="protein sequence ID" value="MBD7965378.1"/>
    <property type="molecule type" value="Genomic_DNA"/>
</dbReference>
<dbReference type="RefSeq" id="WP_191754618.1">
    <property type="nucleotide sequence ID" value="NZ_JACSQM010000007.1"/>
</dbReference>
<dbReference type="InterPro" id="IPR002104">
    <property type="entry name" value="Integrase_catalytic"/>
</dbReference>
<reference evidence="8 9" key="1">
    <citation type="submission" date="2020-08" db="EMBL/GenBank/DDBJ databases">
        <title>A Genomic Blueprint of the Chicken Gut Microbiome.</title>
        <authorList>
            <person name="Gilroy R."/>
            <person name="Ravi A."/>
            <person name="Getino M."/>
            <person name="Pursley I."/>
            <person name="Horton D.L."/>
            <person name="Alikhan N.-F."/>
            <person name="Baker D."/>
            <person name="Gharbi K."/>
            <person name="Hall N."/>
            <person name="Watson M."/>
            <person name="Adriaenssens E.M."/>
            <person name="Foster-Nyarko E."/>
            <person name="Jarju S."/>
            <person name="Secka A."/>
            <person name="Antonio M."/>
            <person name="Oren A."/>
            <person name="Chaudhuri R."/>
            <person name="La Ragione R.M."/>
            <person name="Hildebrand F."/>
            <person name="Pallen M.J."/>
        </authorList>
    </citation>
    <scope>NUCLEOTIDE SEQUENCE [LARGE SCALE GENOMIC DNA]</scope>
    <source>
        <strain evidence="8 9">Sa2CUA10</strain>
    </source>
</reference>
<evidence type="ECO:0000256" key="3">
    <source>
        <dbReference type="ARBA" id="ARBA00023125"/>
    </source>
</evidence>
<protein>
    <submittedName>
        <fullName evidence="8">Tyrosine-type recombinase/integrase</fullName>
    </submittedName>
</protein>
<dbReference type="InterPro" id="IPR013762">
    <property type="entry name" value="Integrase-like_cat_sf"/>
</dbReference>
<dbReference type="InterPro" id="IPR011010">
    <property type="entry name" value="DNA_brk_join_enz"/>
</dbReference>
<keyword evidence="2" id="KW-0229">DNA integration</keyword>
<dbReference type="InterPro" id="IPR010998">
    <property type="entry name" value="Integrase_recombinase_N"/>
</dbReference>
<evidence type="ECO:0000259" key="6">
    <source>
        <dbReference type="PROSITE" id="PS51898"/>
    </source>
</evidence>
<name>A0ABR8SPG1_9BACL</name>
<dbReference type="Proteomes" id="UP000603641">
    <property type="component" value="Unassembled WGS sequence"/>
</dbReference>
<comment type="similarity">
    <text evidence="1">Belongs to the 'phage' integrase family.</text>
</comment>
<dbReference type="Gene3D" id="1.10.150.130">
    <property type="match status" value="1"/>
</dbReference>
<dbReference type="Pfam" id="PF00589">
    <property type="entry name" value="Phage_integrase"/>
    <property type="match status" value="1"/>
</dbReference>
<evidence type="ECO:0000256" key="5">
    <source>
        <dbReference type="PROSITE-ProRule" id="PRU01248"/>
    </source>
</evidence>
<comment type="caution">
    <text evidence="8">The sequence shown here is derived from an EMBL/GenBank/DDBJ whole genome shotgun (WGS) entry which is preliminary data.</text>
</comment>
<feature type="domain" description="Tyr recombinase" evidence="6">
    <location>
        <begin position="134"/>
        <end position="314"/>
    </location>
</feature>
<feature type="domain" description="Core-binding (CB)" evidence="7">
    <location>
        <begin position="25"/>
        <end position="113"/>
    </location>
</feature>
<gene>
    <name evidence="8" type="ORF">H9648_15060</name>
</gene>
<dbReference type="PANTHER" id="PTHR30349">
    <property type="entry name" value="PHAGE INTEGRASE-RELATED"/>
    <property type="match status" value="1"/>
</dbReference>
<dbReference type="PROSITE" id="PS51900">
    <property type="entry name" value="CB"/>
    <property type="match status" value="1"/>
</dbReference>
<evidence type="ECO:0000256" key="1">
    <source>
        <dbReference type="ARBA" id="ARBA00008857"/>
    </source>
</evidence>
<dbReference type="InterPro" id="IPR050090">
    <property type="entry name" value="Tyrosine_recombinase_XerCD"/>
</dbReference>
<accession>A0ABR8SPG1</accession>
<evidence type="ECO:0000256" key="4">
    <source>
        <dbReference type="ARBA" id="ARBA00023172"/>
    </source>
</evidence>
<evidence type="ECO:0000256" key="2">
    <source>
        <dbReference type="ARBA" id="ARBA00022908"/>
    </source>
</evidence>
<dbReference type="PANTHER" id="PTHR30349:SF41">
    <property type="entry name" value="INTEGRASE_RECOMBINASE PROTEIN MJ0367-RELATED"/>
    <property type="match status" value="1"/>
</dbReference>
<evidence type="ECO:0000259" key="7">
    <source>
        <dbReference type="PROSITE" id="PS51900"/>
    </source>
</evidence>
<sequence>MARRRNELSTKELSQLRGTIRSDKYEFDELLELFIDDGEIRNLRDHTIKYYRNELTTFRRLLESQDIDTQPAKITPEHVKENVIRYMKDRQQAKTVSINTRLRAIRAFFNYLHKERYIPNNPIKEIKLLKDRKTIIATLSNDQIRKLFRQPNLKTFIGVRDLTIMMLLLETGIRANELVGLSLGDIRWDDSQLLIRNAKGHRERLVPFQARMKDQFKKYIAIRGVIETDALFITIDNTPLTKRQLQARITFYGREASIDNVRCSCHTLRHTFAKLSVQNGAGIFELQQILGHTTMEMVRTYVNLYSTEVRDKHKSFSPLTNLK</sequence>
<organism evidence="8 9">
    <name type="scientific">Fictibacillus norfolkensis</name>
    <dbReference type="NCBI Taxonomy" id="2762233"/>
    <lineage>
        <taxon>Bacteria</taxon>
        <taxon>Bacillati</taxon>
        <taxon>Bacillota</taxon>
        <taxon>Bacilli</taxon>
        <taxon>Bacillales</taxon>
        <taxon>Fictibacillaceae</taxon>
        <taxon>Fictibacillus</taxon>
    </lineage>
</organism>